<dbReference type="OrthoDB" id="214546at2157"/>
<evidence type="ECO:0000313" key="4">
    <source>
        <dbReference type="Proteomes" id="UP000323537"/>
    </source>
</evidence>
<dbReference type="SUPFAM" id="SSF101262">
    <property type="entry name" value="Methenyltetrahydrofolate cyclohydrolase-like"/>
    <property type="match status" value="1"/>
</dbReference>
<dbReference type="InterPro" id="IPR036178">
    <property type="entry name" value="Formintransfe-cycloase-like_sf"/>
</dbReference>
<accession>A0A1I3C4N7</accession>
<proteinExistence type="predicted"/>
<dbReference type="GO" id="GO:0003824">
    <property type="term" value="F:catalytic activity"/>
    <property type="evidence" value="ECO:0007669"/>
    <property type="project" value="InterPro"/>
</dbReference>
<evidence type="ECO:0000259" key="2">
    <source>
        <dbReference type="Pfam" id="PF04961"/>
    </source>
</evidence>
<dbReference type="Pfam" id="PF04961">
    <property type="entry name" value="FTCD_C"/>
    <property type="match status" value="1"/>
</dbReference>
<dbReference type="EMBL" id="FOPZ01000018">
    <property type="protein sequence ID" value="SFH68951.1"/>
    <property type="molecule type" value="Genomic_DNA"/>
</dbReference>
<dbReference type="InterPro" id="IPR007044">
    <property type="entry name" value="Cyclodeamin/CycHdrlase"/>
</dbReference>
<dbReference type="AlphaFoldDB" id="A0A1I3C4N7"/>
<gene>
    <name evidence="3" type="ORF">SAMN04488066_11826</name>
</gene>
<feature type="domain" description="Cyclodeaminase/cyclohydrolase" evidence="2">
    <location>
        <begin position="8"/>
        <end position="174"/>
    </location>
</feature>
<keyword evidence="4" id="KW-1185">Reference proteome</keyword>
<feature type="region of interest" description="Disordered" evidence="1">
    <location>
        <begin position="162"/>
        <end position="196"/>
    </location>
</feature>
<dbReference type="RefSeq" id="WP_149785204.1">
    <property type="nucleotide sequence ID" value="NZ_BAAADP010000002.1"/>
</dbReference>
<name>A0A1I3C4N7_9EURY</name>
<dbReference type="Gene3D" id="1.20.120.680">
    <property type="entry name" value="Formiminotetrahydrofolate cyclodeaminase monomer, up-and-down helical bundle"/>
    <property type="match status" value="1"/>
</dbReference>
<feature type="compositionally biased region" description="Basic and acidic residues" evidence="1">
    <location>
        <begin position="169"/>
        <end position="196"/>
    </location>
</feature>
<protein>
    <submittedName>
        <fullName evidence="3">Formiminotetrahydrofolate cyclodeaminase</fullName>
    </submittedName>
</protein>
<dbReference type="Proteomes" id="UP000323537">
    <property type="component" value="Unassembled WGS sequence"/>
</dbReference>
<evidence type="ECO:0000256" key="1">
    <source>
        <dbReference type="SAM" id="MobiDB-lite"/>
    </source>
</evidence>
<reference evidence="3 4" key="1">
    <citation type="submission" date="2016-10" db="EMBL/GenBank/DDBJ databases">
        <authorList>
            <person name="Varghese N."/>
            <person name="Submissions S."/>
        </authorList>
    </citation>
    <scope>NUCLEOTIDE SEQUENCE [LARGE SCALE GENOMIC DNA]</scope>
    <source>
        <strain evidence="3 4">CGMCC 1.6377</strain>
    </source>
</reference>
<organism evidence="3 4">
    <name type="scientific">Halorubrum aquaticum</name>
    <dbReference type="NCBI Taxonomy" id="387340"/>
    <lineage>
        <taxon>Archaea</taxon>
        <taxon>Methanobacteriati</taxon>
        <taxon>Methanobacteriota</taxon>
        <taxon>Stenosarchaea group</taxon>
        <taxon>Halobacteria</taxon>
        <taxon>Halobacteriales</taxon>
        <taxon>Haloferacaceae</taxon>
        <taxon>Halorubrum</taxon>
    </lineage>
</organism>
<evidence type="ECO:0000313" key="3">
    <source>
        <dbReference type="EMBL" id="SFH68951.1"/>
    </source>
</evidence>
<sequence>MNPTTSPIDEFLASVASKRVAPAGGTVAAVAGAMGASLCEMVCIHTLENDEYAAVSAETADLREEFRRRRGRLLDLAAADATVVEESFSEAAGELERSDRKRSVGVPLAIADACGAVLESAVTVIETGNRNAVADAATGAFLVDAALRSALFTARENLSLVSDPSSLEETERRLDGIESRADDARERAAARLDERT</sequence>